<dbReference type="EMBL" id="GL445052">
    <property type="protein sequence ID" value="EFN60250.1"/>
    <property type="molecule type" value="Genomic_DNA"/>
</dbReference>
<proteinExistence type="predicted"/>
<keyword evidence="2" id="KW-1185">Reference proteome</keyword>
<organism evidence="2">
    <name type="scientific">Camponotus floridanus</name>
    <name type="common">Florida carpenter ant</name>
    <dbReference type="NCBI Taxonomy" id="104421"/>
    <lineage>
        <taxon>Eukaryota</taxon>
        <taxon>Metazoa</taxon>
        <taxon>Ecdysozoa</taxon>
        <taxon>Arthropoda</taxon>
        <taxon>Hexapoda</taxon>
        <taxon>Insecta</taxon>
        <taxon>Pterygota</taxon>
        <taxon>Neoptera</taxon>
        <taxon>Endopterygota</taxon>
        <taxon>Hymenoptera</taxon>
        <taxon>Apocrita</taxon>
        <taxon>Aculeata</taxon>
        <taxon>Formicoidea</taxon>
        <taxon>Formicidae</taxon>
        <taxon>Formicinae</taxon>
        <taxon>Camponotus</taxon>
    </lineage>
</organism>
<accession>E2B237</accession>
<evidence type="ECO:0000313" key="2">
    <source>
        <dbReference type="Proteomes" id="UP000000311"/>
    </source>
</evidence>
<protein>
    <submittedName>
        <fullName evidence="1">Uncharacterized protein</fullName>
    </submittedName>
</protein>
<gene>
    <name evidence="1" type="ORF">EAG_03215</name>
</gene>
<dbReference type="Proteomes" id="UP000000311">
    <property type="component" value="Unassembled WGS sequence"/>
</dbReference>
<evidence type="ECO:0000313" key="1">
    <source>
        <dbReference type="EMBL" id="EFN60250.1"/>
    </source>
</evidence>
<dbReference type="InParanoid" id="E2B237"/>
<reference evidence="1 2" key="1">
    <citation type="journal article" date="2010" name="Science">
        <title>Genomic comparison of the ants Camponotus floridanus and Harpegnathos saltator.</title>
        <authorList>
            <person name="Bonasio R."/>
            <person name="Zhang G."/>
            <person name="Ye C."/>
            <person name="Mutti N.S."/>
            <person name="Fang X."/>
            <person name="Qin N."/>
            <person name="Donahue G."/>
            <person name="Yang P."/>
            <person name="Li Q."/>
            <person name="Li C."/>
            <person name="Zhang P."/>
            <person name="Huang Z."/>
            <person name="Berger S.L."/>
            <person name="Reinberg D."/>
            <person name="Wang J."/>
            <person name="Liebig J."/>
        </authorList>
    </citation>
    <scope>NUCLEOTIDE SEQUENCE [LARGE SCALE GENOMIC DNA]</scope>
    <source>
        <strain evidence="2">C129</strain>
    </source>
</reference>
<sequence>MDPGGGLCCNVVERSEVDDGVESAGRVFLPCGGIDQKNPGLQETKTDIVLILATFHEVKSNLAKHEQEDVVPPLTSELQSKAAGFNKSLPSAATKECHWKFLCLEDRVVESRRMAARNASFRARRQLPCHVLDAGATATWLQHVTSVKPHMHRAEQRTDAHVRLSCLKFCGPYTPALSHKFFMKYSTGPGLLGHPVSPIGFFIKRVQQNKSNATFLHYFNEIFNDVTFQFLFYQRHKASNYYLPNSAEPCKPEYIECLHGYPTPIMRNIIPQYDLAERWLVRQERERHAFSSRHSFLCFTTLISEKWVMYNQQSKASGKSLYVEMVSRDTFGMCSEALRNIPIFAASPQWHPHCTVAPTCQRLLMSVAATAMCGIASGLPGLELQTNAITLFPYTV</sequence>
<name>E2B237_CAMFO</name>
<dbReference type="AlphaFoldDB" id="E2B237"/>